<reference evidence="3" key="1">
    <citation type="journal article" date="2015" name="Nature">
        <title>Complex archaea that bridge the gap between prokaryotes and eukaryotes.</title>
        <authorList>
            <person name="Spang A."/>
            <person name="Saw J.H."/>
            <person name="Jorgensen S.L."/>
            <person name="Zaremba-Niedzwiedzka K."/>
            <person name="Martijn J."/>
            <person name="Lind A.E."/>
            <person name="van Eijk R."/>
            <person name="Schleper C."/>
            <person name="Guy L."/>
            <person name="Ettema T.J."/>
        </authorList>
    </citation>
    <scope>NUCLEOTIDE SEQUENCE</scope>
</reference>
<accession>A0A0F9TY20</accession>
<comment type="caution">
    <text evidence="3">The sequence shown here is derived from an EMBL/GenBank/DDBJ whole genome shotgun (WGS) entry which is preliminary data.</text>
</comment>
<name>A0A0F9TY20_9ZZZZ</name>
<organism evidence="3">
    <name type="scientific">marine sediment metagenome</name>
    <dbReference type="NCBI Taxonomy" id="412755"/>
    <lineage>
        <taxon>unclassified sequences</taxon>
        <taxon>metagenomes</taxon>
        <taxon>ecological metagenomes</taxon>
    </lineage>
</organism>
<dbReference type="EMBL" id="LAZR01000153">
    <property type="protein sequence ID" value="KKN85920.1"/>
    <property type="molecule type" value="Genomic_DNA"/>
</dbReference>
<feature type="region of interest" description="Disordered" evidence="1">
    <location>
        <begin position="1"/>
        <end position="28"/>
    </location>
</feature>
<evidence type="ECO:0000259" key="2">
    <source>
        <dbReference type="Pfam" id="PF01844"/>
    </source>
</evidence>
<dbReference type="Pfam" id="PF01844">
    <property type="entry name" value="HNH"/>
    <property type="match status" value="1"/>
</dbReference>
<dbReference type="Gene3D" id="1.10.30.50">
    <property type="match status" value="1"/>
</dbReference>
<feature type="domain" description="HNH" evidence="2">
    <location>
        <begin position="60"/>
        <end position="101"/>
    </location>
</feature>
<dbReference type="GO" id="GO:0004519">
    <property type="term" value="F:endonuclease activity"/>
    <property type="evidence" value="ECO:0007669"/>
    <property type="project" value="InterPro"/>
</dbReference>
<gene>
    <name evidence="3" type="ORF">LCGC14_0273320</name>
</gene>
<proteinExistence type="predicted"/>
<sequence>MKRGGYLKRSSPMLRGGSALRRGAPLKRGTPINQVNVERLARRRAVQFSHQSDRCHELPCCACGIEDGHIQAAHIKSRASGGKDRANIVPLCFACHGAQGQEGIDTFQRRREIDLQRIADEICDQLEREGVTWTE</sequence>
<dbReference type="GO" id="GO:0003676">
    <property type="term" value="F:nucleic acid binding"/>
    <property type="evidence" value="ECO:0007669"/>
    <property type="project" value="InterPro"/>
</dbReference>
<dbReference type="CDD" id="cd00085">
    <property type="entry name" value="HNHc"/>
    <property type="match status" value="1"/>
</dbReference>
<evidence type="ECO:0000256" key="1">
    <source>
        <dbReference type="SAM" id="MobiDB-lite"/>
    </source>
</evidence>
<evidence type="ECO:0000313" key="3">
    <source>
        <dbReference type="EMBL" id="KKN85920.1"/>
    </source>
</evidence>
<dbReference type="InterPro" id="IPR002711">
    <property type="entry name" value="HNH"/>
</dbReference>
<dbReference type="AlphaFoldDB" id="A0A0F9TY20"/>
<dbReference type="InterPro" id="IPR003615">
    <property type="entry name" value="HNH_nuc"/>
</dbReference>
<dbReference type="GO" id="GO:0008270">
    <property type="term" value="F:zinc ion binding"/>
    <property type="evidence" value="ECO:0007669"/>
    <property type="project" value="InterPro"/>
</dbReference>
<protein>
    <recommendedName>
        <fullName evidence="2">HNH domain-containing protein</fullName>
    </recommendedName>
</protein>